<sequence>MNKAAGEVDYEEINSKGQISKTKKHAVGGVFLLLVLFSLGFLLYSTVSWMLDEQRLPLSKLVLQGDLEYVSGKDIQLALRQVESIGTFMSQDVNELQQVIIGLPWVAQASIRKQWPDLVKIYLVEHKASAIWNGNALLNMSGDVFNADIAELNEDKVKLYGPKGSSQNVLKTWQEVSPMFAHLGLSISSLVLNDRYAWQIILDNGIRLELGKESLIERIERFTSLYYRLGNEAQRVSYIDLRYDTGAAVGWFSENELEE</sequence>
<evidence type="ECO:0000313" key="12">
    <source>
        <dbReference type="Proteomes" id="UP001210678"/>
    </source>
</evidence>
<dbReference type="PANTHER" id="PTHR35851">
    <property type="entry name" value="CELL DIVISION PROTEIN FTSQ"/>
    <property type="match status" value="1"/>
</dbReference>
<keyword evidence="6 9" id="KW-1133">Transmembrane helix</keyword>
<dbReference type="RefSeq" id="WP_272133312.1">
    <property type="nucleotide sequence ID" value="NZ_JAQLOI010000001.1"/>
</dbReference>
<accession>A0ABT4YPG9</accession>
<comment type="subcellular location">
    <subcellularLocation>
        <location evidence="9">Cell inner membrane</location>
        <topology evidence="9">Single-pass type II membrane protein</topology>
    </subcellularLocation>
    <subcellularLocation>
        <location evidence="1">Membrane</location>
    </subcellularLocation>
    <text evidence="9">Localizes to the division septum.</text>
</comment>
<keyword evidence="7 9" id="KW-0472">Membrane</keyword>
<evidence type="ECO:0000313" key="11">
    <source>
        <dbReference type="EMBL" id="MDB1122998.1"/>
    </source>
</evidence>
<comment type="similarity">
    <text evidence="9">Belongs to the FtsQ/DivIB family. FtsQ subfamily.</text>
</comment>
<evidence type="ECO:0000256" key="9">
    <source>
        <dbReference type="HAMAP-Rule" id="MF_00911"/>
    </source>
</evidence>
<evidence type="ECO:0000256" key="5">
    <source>
        <dbReference type="ARBA" id="ARBA00022692"/>
    </source>
</evidence>
<protein>
    <recommendedName>
        <fullName evidence="9">Cell division protein FtsQ</fullName>
    </recommendedName>
</protein>
<evidence type="ECO:0000256" key="4">
    <source>
        <dbReference type="ARBA" id="ARBA00022618"/>
    </source>
</evidence>
<dbReference type="GO" id="GO:0051301">
    <property type="term" value="P:cell division"/>
    <property type="evidence" value="ECO:0007669"/>
    <property type="project" value="UniProtKB-KW"/>
</dbReference>
<comment type="function">
    <text evidence="9">Essential cell division protein. May link together the upstream cell division proteins, which are predominantly cytoplasmic, with the downstream cell division proteins, which are predominantly periplasmic. May control correct divisome assembly.</text>
</comment>
<evidence type="ECO:0000256" key="1">
    <source>
        <dbReference type="ARBA" id="ARBA00004370"/>
    </source>
</evidence>
<reference evidence="11 12" key="1">
    <citation type="submission" date="2023-01" db="EMBL/GenBank/DDBJ databases">
        <title>Vibrio sp. KJ40-1 sp.nov, isolated from marine algae.</title>
        <authorList>
            <person name="Butt M."/>
            <person name="Kim J.M.J."/>
            <person name="Jeon C.O.C."/>
        </authorList>
    </citation>
    <scope>NUCLEOTIDE SEQUENCE [LARGE SCALE GENOMIC DNA]</scope>
    <source>
        <strain evidence="11 12">KJ40-1</strain>
    </source>
</reference>
<evidence type="ECO:0000256" key="8">
    <source>
        <dbReference type="ARBA" id="ARBA00023306"/>
    </source>
</evidence>
<dbReference type="InterPro" id="IPR045335">
    <property type="entry name" value="FtsQ_C_sf"/>
</dbReference>
<evidence type="ECO:0000256" key="2">
    <source>
        <dbReference type="ARBA" id="ARBA00022475"/>
    </source>
</evidence>
<dbReference type="PROSITE" id="PS51779">
    <property type="entry name" value="POTRA"/>
    <property type="match status" value="1"/>
</dbReference>
<keyword evidence="2 9" id="KW-1003">Cell membrane</keyword>
<keyword evidence="12" id="KW-1185">Reference proteome</keyword>
<dbReference type="EMBL" id="JAQLOI010000001">
    <property type="protein sequence ID" value="MDB1122998.1"/>
    <property type="molecule type" value="Genomic_DNA"/>
</dbReference>
<organism evidence="11 12">
    <name type="scientific">Vibrio algarum</name>
    <dbReference type="NCBI Taxonomy" id="3020714"/>
    <lineage>
        <taxon>Bacteria</taxon>
        <taxon>Pseudomonadati</taxon>
        <taxon>Pseudomonadota</taxon>
        <taxon>Gammaproteobacteria</taxon>
        <taxon>Vibrionales</taxon>
        <taxon>Vibrionaceae</taxon>
        <taxon>Vibrio</taxon>
    </lineage>
</organism>
<keyword evidence="4 9" id="KW-0132">Cell division</keyword>
<dbReference type="InterPro" id="IPR013685">
    <property type="entry name" value="POTRA_FtsQ_type"/>
</dbReference>
<comment type="subunit">
    <text evidence="9">Part of a complex composed of FtsB, FtsL and FtsQ.</text>
</comment>
<dbReference type="Pfam" id="PF03799">
    <property type="entry name" value="FtsQ_DivIB_C"/>
    <property type="match status" value="1"/>
</dbReference>
<evidence type="ECO:0000256" key="3">
    <source>
        <dbReference type="ARBA" id="ARBA00022519"/>
    </source>
</evidence>
<keyword evidence="3 9" id="KW-0997">Cell inner membrane</keyword>
<dbReference type="PANTHER" id="PTHR35851:SF1">
    <property type="entry name" value="CELL DIVISION PROTEIN FTSQ"/>
    <property type="match status" value="1"/>
</dbReference>
<evidence type="ECO:0000259" key="10">
    <source>
        <dbReference type="PROSITE" id="PS51779"/>
    </source>
</evidence>
<evidence type="ECO:0000256" key="7">
    <source>
        <dbReference type="ARBA" id="ARBA00023136"/>
    </source>
</evidence>
<feature type="transmembrane region" description="Helical" evidence="9">
    <location>
        <begin position="26"/>
        <end position="51"/>
    </location>
</feature>
<name>A0ABT4YPG9_9VIBR</name>
<dbReference type="HAMAP" id="MF_00911">
    <property type="entry name" value="FtsQ_subfam"/>
    <property type="match status" value="1"/>
</dbReference>
<keyword evidence="8 9" id="KW-0131">Cell cycle</keyword>
<comment type="caution">
    <text evidence="11">The sequence shown here is derived from an EMBL/GenBank/DDBJ whole genome shotgun (WGS) entry which is preliminary data.</text>
</comment>
<dbReference type="Gene3D" id="3.10.20.310">
    <property type="entry name" value="membrane protein fhac"/>
    <property type="match status" value="1"/>
</dbReference>
<dbReference type="InterPro" id="IPR034746">
    <property type="entry name" value="POTRA"/>
</dbReference>
<proteinExistence type="inferred from homology"/>
<dbReference type="Pfam" id="PF08478">
    <property type="entry name" value="POTRA_1"/>
    <property type="match status" value="1"/>
</dbReference>
<dbReference type="InterPro" id="IPR026579">
    <property type="entry name" value="FtsQ"/>
</dbReference>
<dbReference type="Proteomes" id="UP001210678">
    <property type="component" value="Unassembled WGS sequence"/>
</dbReference>
<dbReference type="Gene3D" id="3.40.50.11690">
    <property type="entry name" value="Cell division protein FtsQ/DivIB"/>
    <property type="match status" value="1"/>
</dbReference>
<gene>
    <name evidence="9" type="primary">ftsQ</name>
    <name evidence="11" type="ORF">PGX00_04585</name>
</gene>
<dbReference type="InterPro" id="IPR005548">
    <property type="entry name" value="Cell_div_FtsQ/DivIB_C"/>
</dbReference>
<keyword evidence="5 9" id="KW-0812">Transmembrane</keyword>
<evidence type="ECO:0000256" key="6">
    <source>
        <dbReference type="ARBA" id="ARBA00022989"/>
    </source>
</evidence>
<feature type="domain" description="POTRA" evidence="10">
    <location>
        <begin position="56"/>
        <end position="126"/>
    </location>
</feature>